<accession>A0A1F5GSQ9</accession>
<evidence type="ECO:0000256" key="3">
    <source>
        <dbReference type="ARBA" id="ARBA00022989"/>
    </source>
</evidence>
<dbReference type="HAMAP" id="MF_01600">
    <property type="entry name" value="UPF0182"/>
    <property type="match status" value="1"/>
</dbReference>
<feature type="transmembrane region" description="Helical" evidence="5">
    <location>
        <begin position="7"/>
        <end position="27"/>
    </location>
</feature>
<comment type="caution">
    <text evidence="5">Lacks conserved residue(s) required for the propagation of feature annotation.</text>
</comment>
<dbReference type="Proteomes" id="UP000178336">
    <property type="component" value="Unassembled WGS sequence"/>
</dbReference>
<feature type="transmembrane region" description="Helical" evidence="5">
    <location>
        <begin position="290"/>
        <end position="312"/>
    </location>
</feature>
<keyword evidence="1 5" id="KW-1003">Cell membrane</keyword>
<reference evidence="7 8" key="1">
    <citation type="journal article" date="2016" name="Nat. Commun.">
        <title>Thousands of microbial genomes shed light on interconnected biogeochemical processes in an aquifer system.</title>
        <authorList>
            <person name="Anantharaman K."/>
            <person name="Brown C.T."/>
            <person name="Hug L.A."/>
            <person name="Sharon I."/>
            <person name="Castelle C.J."/>
            <person name="Probst A.J."/>
            <person name="Thomas B.C."/>
            <person name="Singh A."/>
            <person name="Wilkins M.J."/>
            <person name="Karaoz U."/>
            <person name="Brodie E.L."/>
            <person name="Williams K.H."/>
            <person name="Hubbard S.S."/>
            <person name="Banfield J.F."/>
        </authorList>
    </citation>
    <scope>NUCLEOTIDE SEQUENCE [LARGE SCALE GENOMIC DNA]</scope>
</reference>
<comment type="similarity">
    <text evidence="5">Belongs to the UPF0182 family.</text>
</comment>
<evidence type="ECO:0000256" key="6">
    <source>
        <dbReference type="SAM" id="MobiDB-lite"/>
    </source>
</evidence>
<dbReference type="GO" id="GO:0005886">
    <property type="term" value="C:plasma membrane"/>
    <property type="evidence" value="ECO:0007669"/>
    <property type="project" value="UniProtKB-SubCell"/>
</dbReference>
<keyword evidence="3 5" id="KW-1133">Transmembrane helix</keyword>
<dbReference type="GO" id="GO:0005576">
    <property type="term" value="C:extracellular region"/>
    <property type="evidence" value="ECO:0007669"/>
    <property type="project" value="TreeGrafter"/>
</dbReference>
<comment type="subcellular location">
    <subcellularLocation>
        <location evidence="5">Cell membrane</location>
        <topology evidence="5">Multi-pass membrane protein</topology>
    </subcellularLocation>
</comment>
<organism evidence="7 8">
    <name type="scientific">Candidatus Curtissbacteria bacterium RIFCSPLOWO2_01_FULL_37_9</name>
    <dbReference type="NCBI Taxonomy" id="1797724"/>
    <lineage>
        <taxon>Bacteria</taxon>
        <taxon>Candidatus Curtissiibacteriota</taxon>
    </lineage>
</organism>
<proteinExistence type="inferred from homology"/>
<feature type="region of interest" description="Disordered" evidence="6">
    <location>
        <begin position="866"/>
        <end position="885"/>
    </location>
</feature>
<feature type="transmembrane region" description="Helical" evidence="5">
    <location>
        <begin position="218"/>
        <end position="240"/>
    </location>
</feature>
<feature type="transmembrane region" description="Helical" evidence="5">
    <location>
        <begin position="101"/>
        <end position="121"/>
    </location>
</feature>
<evidence type="ECO:0000256" key="5">
    <source>
        <dbReference type="HAMAP-Rule" id="MF_01600"/>
    </source>
</evidence>
<feature type="transmembrane region" description="Helical" evidence="5">
    <location>
        <begin position="260"/>
        <end position="283"/>
    </location>
</feature>
<evidence type="ECO:0000256" key="1">
    <source>
        <dbReference type="ARBA" id="ARBA00022475"/>
    </source>
</evidence>
<dbReference type="AlphaFoldDB" id="A0A1F5GSQ9"/>
<dbReference type="PANTHER" id="PTHR39344">
    <property type="entry name" value="UPF0182 PROTEIN SLL1060"/>
    <property type="match status" value="1"/>
</dbReference>
<dbReference type="Pfam" id="PF03699">
    <property type="entry name" value="UPF0182"/>
    <property type="match status" value="1"/>
</dbReference>
<name>A0A1F5GSQ9_9BACT</name>
<feature type="transmembrane region" description="Helical" evidence="5">
    <location>
        <begin position="47"/>
        <end position="70"/>
    </location>
</feature>
<evidence type="ECO:0000313" key="7">
    <source>
        <dbReference type="EMBL" id="OGD94875.1"/>
    </source>
</evidence>
<keyword evidence="2 5" id="KW-0812">Transmembrane</keyword>
<dbReference type="PANTHER" id="PTHR39344:SF1">
    <property type="entry name" value="UPF0182 PROTEIN SLL1060"/>
    <property type="match status" value="1"/>
</dbReference>
<sequence>MAKFITWIVLGIIFLSFVFFSTIVAFVTDWWWFTEVGYTDIFIKSLGAKVVLGLTVSIIASIFLLINYLVAVSSKIPWLATIPESLVGQPISLDNRAVKKLGIVVCLIISLFFGLIAASSWQDALKFINSSSFGVADPVFGRDIAFYIFSLPVFNIGLGLIRTLILFSLISCGAVYMLRGSLNISGLLGKLGGSELSKLGLPVLKEGRHKETSPSARIHIGILLFLFLATIAVGTYLSLFKLLTSQSGPVFGAVFTDVNVMIPLLRVSILAIAFAALACLYWGISGKTSLLFGAVTIYFLVGLISGIVPSIFQKLIVAPNELAKETPFIKNNIAATRQAFGLDKIEEREISGDKPLTAIDITSNNLTIKNVRLWDRAPLLSTFSQIQEIRTYYEFASVDNDRYTIDGEIRQVMLSLRELASESLPNRSWINERLTFTHGYGLAAGPVNQVTTEGLPVLFVKDLPPKSDVKELEITRPEIYYGELSNDYVFVKTKSKEFDYPKGEENVYTTYEGRGGVEINSPVRRLFYAMRLGSLKLLLSNDITRDSRILYYRNIKERVAKIAPFLTLDQDPYAVVADGRIYWIIDAYTGSNLYPYSQPLPLNGDRVNYIRNSVKVVVDAYDGAVTFYQADKDDPIINTYAKIFPKAFRPFSDLPKSLIPHLRYPEDIFTLQTAIYSTYHMDDPQIFYNKEDQWEIPAVATEGEKDTTGNIPIMTPRHMIMKLPGEKIEEYILMLPFTPRAKDNLSAWMVARNDKEFYGKLLVYRFPKQKLIFGPKQVIGRINQDAEISRQISLWDQRGSQVIQGPLLVIPIEESLIYVRPLYLKAEAGKIPELKRIIVAYENKIAMEEALEAGLARIFGTSAAKGKPEEKKAEQATAVPSQNGAEIARQAKEAYDAATSAQREGDWSRYGEEIRRLGEILNKLQK</sequence>
<comment type="caution">
    <text evidence="7">The sequence shown here is derived from an EMBL/GenBank/DDBJ whole genome shotgun (WGS) entry which is preliminary data.</text>
</comment>
<protein>
    <recommendedName>
        <fullName evidence="5">UPF0182 protein A3A48_00900</fullName>
    </recommendedName>
</protein>
<evidence type="ECO:0000256" key="4">
    <source>
        <dbReference type="ARBA" id="ARBA00023136"/>
    </source>
</evidence>
<dbReference type="InterPro" id="IPR005372">
    <property type="entry name" value="UPF0182"/>
</dbReference>
<evidence type="ECO:0000256" key="2">
    <source>
        <dbReference type="ARBA" id="ARBA00022692"/>
    </source>
</evidence>
<keyword evidence="4 5" id="KW-0472">Membrane</keyword>
<gene>
    <name evidence="7" type="ORF">A3A48_00900</name>
</gene>
<dbReference type="EMBL" id="MFBN01000037">
    <property type="protein sequence ID" value="OGD94875.1"/>
    <property type="molecule type" value="Genomic_DNA"/>
</dbReference>
<evidence type="ECO:0000313" key="8">
    <source>
        <dbReference type="Proteomes" id="UP000178336"/>
    </source>
</evidence>